<organism evidence="3 4">
    <name type="scientific">Bradyrhizobium yuanmingense</name>
    <dbReference type="NCBI Taxonomy" id="108015"/>
    <lineage>
        <taxon>Bacteria</taxon>
        <taxon>Pseudomonadati</taxon>
        <taxon>Pseudomonadota</taxon>
        <taxon>Alphaproteobacteria</taxon>
        <taxon>Hyphomicrobiales</taxon>
        <taxon>Nitrobacteraceae</taxon>
        <taxon>Bradyrhizobium</taxon>
    </lineage>
</organism>
<accession>A0A1C3XI54</accession>
<dbReference type="Proteomes" id="UP000183174">
    <property type="component" value="Unassembled WGS sequence"/>
</dbReference>
<reference evidence="3 4" key="1">
    <citation type="submission" date="2016-08" db="EMBL/GenBank/DDBJ databases">
        <authorList>
            <person name="Seilhamer J.J."/>
        </authorList>
    </citation>
    <scope>NUCLEOTIDE SEQUENCE [LARGE SCALE GENOMIC DNA]</scope>
    <source>
        <strain evidence="3 4">CCBAU 10071</strain>
    </source>
</reference>
<protein>
    <submittedName>
        <fullName evidence="3">Type IV secretory pathway, VirD2 components (Relaxase)</fullName>
    </submittedName>
</protein>
<evidence type="ECO:0000256" key="1">
    <source>
        <dbReference type="SAM" id="MobiDB-lite"/>
    </source>
</evidence>
<name>A0A1C3XI54_9BRAD</name>
<dbReference type="Pfam" id="PF03432">
    <property type="entry name" value="Relaxase"/>
    <property type="match status" value="1"/>
</dbReference>
<dbReference type="AlphaFoldDB" id="A0A1C3XI54"/>
<feature type="region of interest" description="Disordered" evidence="1">
    <location>
        <begin position="326"/>
        <end position="358"/>
    </location>
</feature>
<sequence>MNRRQSSRPAGLASELPPISYVWETPNRRPRRAEWDVPDPAAPGRLTPAMRAKLERIVRRAPEVMFKITGRTKSVAHLKSHLAYITRNGEIDGETEQGATLAGRSGLKDLQQRWEDDAGLDNKRRRDGSLSVNIILSMPAGTDAVAVKDSARAFAIETFGYNHDYVFVQHLDDKHPHVHLTVRSLGHDGKRLNPRKADLQAWRERFAGELRLRGIAAEATPRRTRGRVRKADRGAVLALRKRKITPDVDRLARKEVLSEVRGGRAAKHPWDEQIKGRQDAIRRRYLDYAAELQRSGVAADHVLARQIRQFVKDMPTVETRRHALKNELSELTNTRRRGGEQGVDAELRGHKRDDERTR</sequence>
<dbReference type="RefSeq" id="WP_074448414.1">
    <property type="nucleotide sequence ID" value="NZ_FMAE01000024.1"/>
</dbReference>
<dbReference type="Gene3D" id="3.30.930.30">
    <property type="match status" value="1"/>
</dbReference>
<dbReference type="InterPro" id="IPR005094">
    <property type="entry name" value="Endonuclease_MobA/VirD2"/>
</dbReference>
<proteinExistence type="predicted"/>
<dbReference type="EMBL" id="FMAE01000024">
    <property type="protein sequence ID" value="SCB51967.1"/>
    <property type="molecule type" value="Genomic_DNA"/>
</dbReference>
<evidence type="ECO:0000313" key="4">
    <source>
        <dbReference type="Proteomes" id="UP000183174"/>
    </source>
</evidence>
<feature type="compositionally biased region" description="Basic and acidic residues" evidence="1">
    <location>
        <begin position="345"/>
        <end position="358"/>
    </location>
</feature>
<gene>
    <name evidence="3" type="ORF">GA0061099_102416</name>
</gene>
<evidence type="ECO:0000259" key="2">
    <source>
        <dbReference type="Pfam" id="PF03432"/>
    </source>
</evidence>
<feature type="domain" description="MobA/VirD2-like nuclease" evidence="2">
    <location>
        <begin position="84"/>
        <end position="204"/>
    </location>
</feature>
<evidence type="ECO:0000313" key="3">
    <source>
        <dbReference type="EMBL" id="SCB51967.1"/>
    </source>
</evidence>